<organism evidence="4 5">
    <name type="scientific">Physocladia obscura</name>
    <dbReference type="NCBI Taxonomy" id="109957"/>
    <lineage>
        <taxon>Eukaryota</taxon>
        <taxon>Fungi</taxon>
        <taxon>Fungi incertae sedis</taxon>
        <taxon>Chytridiomycota</taxon>
        <taxon>Chytridiomycota incertae sedis</taxon>
        <taxon>Chytridiomycetes</taxon>
        <taxon>Chytridiales</taxon>
        <taxon>Chytriomycetaceae</taxon>
        <taxon>Physocladia</taxon>
    </lineage>
</organism>
<proteinExistence type="predicted"/>
<feature type="region of interest" description="Disordered" evidence="1">
    <location>
        <begin position="161"/>
        <end position="200"/>
    </location>
</feature>
<comment type="caution">
    <text evidence="4">The sequence shown here is derived from an EMBL/GenBank/DDBJ whole genome shotgun (WGS) entry which is preliminary data.</text>
</comment>
<keyword evidence="2" id="KW-0812">Transmembrane</keyword>
<keyword evidence="2" id="KW-0472">Membrane</keyword>
<evidence type="ECO:0000256" key="3">
    <source>
        <dbReference type="SAM" id="SignalP"/>
    </source>
</evidence>
<evidence type="ECO:0000313" key="5">
    <source>
        <dbReference type="Proteomes" id="UP001211907"/>
    </source>
</evidence>
<keyword evidence="2" id="KW-1133">Transmembrane helix</keyword>
<evidence type="ECO:0000313" key="4">
    <source>
        <dbReference type="EMBL" id="KAJ3116675.1"/>
    </source>
</evidence>
<dbReference type="AlphaFoldDB" id="A0AAD5XBD7"/>
<evidence type="ECO:0000256" key="2">
    <source>
        <dbReference type="SAM" id="Phobius"/>
    </source>
</evidence>
<keyword evidence="5" id="KW-1185">Reference proteome</keyword>
<accession>A0AAD5XBD7</accession>
<dbReference type="EMBL" id="JADGJH010001213">
    <property type="protein sequence ID" value="KAJ3116675.1"/>
    <property type="molecule type" value="Genomic_DNA"/>
</dbReference>
<gene>
    <name evidence="4" type="ORF">HK100_000998</name>
</gene>
<evidence type="ECO:0000256" key="1">
    <source>
        <dbReference type="SAM" id="MobiDB-lite"/>
    </source>
</evidence>
<feature type="signal peptide" evidence="3">
    <location>
        <begin position="1"/>
        <end position="29"/>
    </location>
</feature>
<feature type="chain" id="PRO_5041954197" evidence="3">
    <location>
        <begin position="30"/>
        <end position="200"/>
    </location>
</feature>
<reference evidence="4" key="1">
    <citation type="submission" date="2020-05" db="EMBL/GenBank/DDBJ databases">
        <title>Phylogenomic resolution of chytrid fungi.</title>
        <authorList>
            <person name="Stajich J.E."/>
            <person name="Amses K."/>
            <person name="Simmons R."/>
            <person name="Seto K."/>
            <person name="Myers J."/>
            <person name="Bonds A."/>
            <person name="Quandt C.A."/>
            <person name="Barry K."/>
            <person name="Liu P."/>
            <person name="Grigoriev I."/>
            <person name="Longcore J.E."/>
            <person name="James T.Y."/>
        </authorList>
    </citation>
    <scope>NUCLEOTIDE SEQUENCE</scope>
    <source>
        <strain evidence="4">JEL0513</strain>
    </source>
</reference>
<name>A0AAD5XBD7_9FUNG</name>
<protein>
    <submittedName>
        <fullName evidence="4">Uncharacterized protein</fullName>
    </submittedName>
</protein>
<keyword evidence="3" id="KW-0732">Signal</keyword>
<feature type="compositionally biased region" description="Basic and acidic residues" evidence="1">
    <location>
        <begin position="175"/>
        <end position="185"/>
    </location>
</feature>
<feature type="transmembrane region" description="Helical" evidence="2">
    <location>
        <begin position="72"/>
        <end position="89"/>
    </location>
</feature>
<dbReference type="Proteomes" id="UP001211907">
    <property type="component" value="Unassembled WGS sequence"/>
</dbReference>
<sequence>MLKRTIRRPVGIVVATIIVIVATAQEAAAVVSQKYEYPSSRRDDTTSELNATLTNEQLQEINSNALNDLMQAIYVICGLVLLLLVSGVVKQTKQKDAETQRHAPTATVYADKHPANLTADVLFALGGRPEYDGIGVLKNVVPNKAWLGREEGGFLHGGVGYDEHEGEQSGGGARKGKEWREMRERAKGKKPVSASPYFLT</sequence>